<evidence type="ECO:0000256" key="3">
    <source>
        <dbReference type="ARBA" id="ARBA00022801"/>
    </source>
</evidence>
<keyword evidence="3" id="KW-0378">Hydrolase</keyword>
<gene>
    <name evidence="12" type="ORF">A0H81_02684</name>
</gene>
<feature type="compositionally biased region" description="Polar residues" evidence="9">
    <location>
        <begin position="932"/>
        <end position="943"/>
    </location>
</feature>
<evidence type="ECO:0000259" key="11">
    <source>
        <dbReference type="PROSITE" id="PS50217"/>
    </source>
</evidence>
<dbReference type="PANTHER" id="PTHR14969">
    <property type="entry name" value="SPHINGOSINE-1-PHOSPHATE PHOSPHOHYDROLASE"/>
    <property type="match status" value="1"/>
</dbReference>
<evidence type="ECO:0000256" key="7">
    <source>
        <dbReference type="ARBA" id="ARBA00038324"/>
    </source>
</evidence>
<feature type="compositionally biased region" description="Basic and acidic residues" evidence="9">
    <location>
        <begin position="650"/>
        <end position="666"/>
    </location>
</feature>
<dbReference type="PROSITE" id="PS50217">
    <property type="entry name" value="BZIP"/>
    <property type="match status" value="1"/>
</dbReference>
<feature type="transmembrane region" description="Helical" evidence="10">
    <location>
        <begin position="160"/>
        <end position="179"/>
    </location>
</feature>
<keyword evidence="4" id="KW-0256">Endoplasmic reticulum</keyword>
<dbReference type="CDD" id="cd03388">
    <property type="entry name" value="PAP2_SPPase1"/>
    <property type="match status" value="1"/>
</dbReference>
<feature type="region of interest" description="Disordered" evidence="9">
    <location>
        <begin position="380"/>
        <end position="411"/>
    </location>
</feature>
<keyword evidence="8" id="KW-0175">Coiled coil</keyword>
<feature type="transmembrane region" description="Helical" evidence="10">
    <location>
        <begin position="234"/>
        <end position="251"/>
    </location>
</feature>
<feature type="coiled-coil region" evidence="8">
    <location>
        <begin position="701"/>
        <end position="728"/>
    </location>
</feature>
<dbReference type="InterPro" id="IPR036938">
    <property type="entry name" value="PAP2/HPO_sf"/>
</dbReference>
<dbReference type="EMBL" id="LUGG01000002">
    <property type="protein sequence ID" value="OBZ77993.1"/>
    <property type="molecule type" value="Genomic_DNA"/>
</dbReference>
<keyword evidence="2 10" id="KW-0812">Transmembrane</keyword>
<feature type="compositionally biased region" description="Low complexity" evidence="9">
    <location>
        <begin position="469"/>
        <end position="485"/>
    </location>
</feature>
<dbReference type="CDD" id="cd14810">
    <property type="entry name" value="bZIP_u1"/>
    <property type="match status" value="1"/>
</dbReference>
<evidence type="ECO:0000313" key="13">
    <source>
        <dbReference type="Proteomes" id="UP000092993"/>
    </source>
</evidence>
<dbReference type="InterPro" id="IPR000326">
    <property type="entry name" value="PAP2/HPO"/>
</dbReference>
<feature type="region of interest" description="Disordered" evidence="9">
    <location>
        <begin position="755"/>
        <end position="785"/>
    </location>
</feature>
<feature type="region of interest" description="Disordered" evidence="9">
    <location>
        <begin position="469"/>
        <end position="492"/>
    </location>
</feature>
<dbReference type="Proteomes" id="UP000092993">
    <property type="component" value="Unassembled WGS sequence"/>
</dbReference>
<keyword evidence="5 10" id="KW-1133">Transmembrane helix</keyword>
<evidence type="ECO:0000313" key="12">
    <source>
        <dbReference type="EMBL" id="OBZ77993.1"/>
    </source>
</evidence>
<sequence>MAERVRHPFLDAYFVYTSSLGTHTFFMVMLPALFFFGYAEIGRGLLLVLASGVYFSSFVKDLLCSPRPFAPPVTRLTIGNHHLEYGFPSTHSTNSVSIALYLYSILQRLRNTPIAPAVVPIIEAAAVGASTAARDAASNPLEMAGGQDVEMMISQTTYRIALCILLFYVFSIVYGRLYTAMHSFTDCIMGISLGAGIWGLHVLCGPWLDAWITHSGWIGRHPQPVDDCPCFEDAIAFVSVVLGALLARWYMLHTGYDEAFFVHVMPGSSWSTWADVSEWFIIAAIKMVLGILMIFMWRLFAKSMFHFILPPTFRLLSHLFTLPHRRFYTPATDYTTMPSEKGLRPIPSVIDLPGMVEYEIDGVGAASTARGLRNPGITGRDIKLRNGRGRADLGKGTRSEKGAPADSWLEHGTKNEEVKHYDADAYAFLSLISTTTMLVDNPLQPALSFNNPTFEDFFHLDLLAGPSNPAAGSSGSSPHSSPSSSYVALPPTPPHNPFSPSPFFNFTSWGDDDLNKLDHLPPPPATSIGFDFLGAFSAASQLSSPESSSSGSGSGGSATFSAVSDSPPIGINPQLVGTPALSKAASEFDEDEDLEDEDMPSIPEESIEPVKVGGRGKAGRKGTVQSGGVVKRAGGEKPPGILSTTSVEPDDWRPSPEEYKKMSSKEKRQLRNKISARNFRVRRKEYISTLEGDIAERDLLIDAIRTELGSTKNENVALRQEITALKRALLEGRGRADTPVLPPPAPLPSVPAAITANAIPSPSPSPAPPKSPLLIPNTQKDLPSSPGWVHVGSGVGPLERENINPVLNGVTATSLAALMGATAGKEEKAKEQQPASGFDSFTDVNPFTLKTLDAYRMQLWGNMAQQQARHSQSHSAPGHQAQFAQGPSGLASNVRPHYFAKQSPTLSALLSGKSATGAYPTPPSSPPLAHATPSSSTHGQVPTPQQAMLASIASQTLIGKLGSAFWDAFARPGGSGPLSANGKREWDADKVRRVMEGTAVVKIVDVEPQVQLQQKNEPERASAPVSPHLRPVQARQVSPGGHHHPCHMAVSDLLAESMASLSLVRK</sequence>
<evidence type="ECO:0000256" key="9">
    <source>
        <dbReference type="SAM" id="MobiDB-lite"/>
    </source>
</evidence>
<dbReference type="AlphaFoldDB" id="A0A1C7MMB1"/>
<feature type="region of interest" description="Disordered" evidence="9">
    <location>
        <begin position="912"/>
        <end position="943"/>
    </location>
</feature>
<dbReference type="Gene3D" id="1.20.144.10">
    <property type="entry name" value="Phosphatidic acid phosphatase type 2/haloperoxidase"/>
    <property type="match status" value="1"/>
</dbReference>
<dbReference type="PROSITE" id="PS00036">
    <property type="entry name" value="BZIP_BASIC"/>
    <property type="match status" value="1"/>
</dbReference>
<evidence type="ECO:0000256" key="1">
    <source>
        <dbReference type="ARBA" id="ARBA00004477"/>
    </source>
</evidence>
<evidence type="ECO:0000256" key="4">
    <source>
        <dbReference type="ARBA" id="ARBA00022824"/>
    </source>
</evidence>
<evidence type="ECO:0000256" key="5">
    <source>
        <dbReference type="ARBA" id="ARBA00022989"/>
    </source>
</evidence>
<feature type="compositionally biased region" description="Acidic residues" evidence="9">
    <location>
        <begin position="587"/>
        <end position="599"/>
    </location>
</feature>
<name>A0A1C7MMB1_GRIFR</name>
<dbReference type="GO" id="GO:0005789">
    <property type="term" value="C:endoplasmic reticulum membrane"/>
    <property type="evidence" value="ECO:0007669"/>
    <property type="project" value="UniProtKB-SubCell"/>
</dbReference>
<organism evidence="12 13">
    <name type="scientific">Grifola frondosa</name>
    <name type="common">Maitake</name>
    <name type="synonym">Polyporus frondosus</name>
    <dbReference type="NCBI Taxonomy" id="5627"/>
    <lineage>
        <taxon>Eukaryota</taxon>
        <taxon>Fungi</taxon>
        <taxon>Dikarya</taxon>
        <taxon>Basidiomycota</taxon>
        <taxon>Agaricomycotina</taxon>
        <taxon>Agaricomycetes</taxon>
        <taxon>Polyporales</taxon>
        <taxon>Grifolaceae</taxon>
        <taxon>Grifola</taxon>
    </lineage>
</organism>
<keyword evidence="13" id="KW-1185">Reference proteome</keyword>
<dbReference type="Pfam" id="PF01569">
    <property type="entry name" value="PAP2"/>
    <property type="match status" value="1"/>
</dbReference>
<evidence type="ECO:0000256" key="10">
    <source>
        <dbReference type="SAM" id="Phobius"/>
    </source>
</evidence>
<dbReference type="OrthoDB" id="301434at2759"/>
<dbReference type="SMART" id="SM00338">
    <property type="entry name" value="BRLZ"/>
    <property type="match status" value="1"/>
</dbReference>
<dbReference type="Gene3D" id="1.20.5.170">
    <property type="match status" value="1"/>
</dbReference>
<dbReference type="InterPro" id="IPR004827">
    <property type="entry name" value="bZIP"/>
</dbReference>
<feature type="compositionally biased region" description="Low complexity" evidence="9">
    <location>
        <begin position="542"/>
        <end position="564"/>
    </location>
</feature>
<accession>A0A1C7MMB1</accession>
<dbReference type="GO" id="GO:0042392">
    <property type="term" value="F:sphingosine-1-phosphate phosphatase activity"/>
    <property type="evidence" value="ECO:0007669"/>
    <property type="project" value="TreeGrafter"/>
</dbReference>
<dbReference type="SUPFAM" id="SSF48317">
    <property type="entry name" value="Acid phosphatase/Vanadium-dependent haloperoxidase"/>
    <property type="match status" value="1"/>
</dbReference>
<proteinExistence type="inferred from homology"/>
<evidence type="ECO:0000256" key="6">
    <source>
        <dbReference type="ARBA" id="ARBA00023136"/>
    </source>
</evidence>
<feature type="transmembrane region" description="Helical" evidence="10">
    <location>
        <begin position="12"/>
        <end position="35"/>
    </location>
</feature>
<reference evidence="12 13" key="1">
    <citation type="submission" date="2016-03" db="EMBL/GenBank/DDBJ databases">
        <title>Whole genome sequencing of Grifola frondosa 9006-11.</title>
        <authorList>
            <person name="Min B."/>
            <person name="Park H."/>
            <person name="Kim J.-G."/>
            <person name="Cho H."/>
            <person name="Oh Y.-L."/>
            <person name="Kong W.-S."/>
            <person name="Choi I.-G."/>
        </authorList>
    </citation>
    <scope>NUCLEOTIDE SEQUENCE [LARGE SCALE GENOMIC DNA]</scope>
    <source>
        <strain evidence="12 13">9006-11</strain>
    </source>
</reference>
<comment type="caution">
    <text evidence="12">The sequence shown here is derived from an EMBL/GenBank/DDBJ whole genome shotgun (WGS) entry which is preliminary data.</text>
</comment>
<feature type="compositionally biased region" description="Pro residues" evidence="9">
    <location>
        <begin position="761"/>
        <end position="771"/>
    </location>
</feature>
<comment type="similarity">
    <text evidence="7">Belongs to the type 2 lipid phosphate phosphatase family.</text>
</comment>
<dbReference type="PANTHER" id="PTHR14969:SF28">
    <property type="entry name" value="DIHYDROSPHINGOSINE 1-PHOSPHATE PHOSPHATASE LCB3-RELATED"/>
    <property type="match status" value="1"/>
</dbReference>
<feature type="region of interest" description="Disordered" evidence="9">
    <location>
        <begin position="542"/>
        <end position="666"/>
    </location>
</feature>
<feature type="region of interest" description="Disordered" evidence="9">
    <location>
        <begin position="865"/>
        <end position="889"/>
    </location>
</feature>
<feature type="transmembrane region" description="Helical" evidence="10">
    <location>
        <begin position="279"/>
        <end position="300"/>
    </location>
</feature>
<comment type="subcellular location">
    <subcellularLocation>
        <location evidence="1">Endoplasmic reticulum membrane</location>
        <topology evidence="1">Multi-pass membrane protein</topology>
    </subcellularLocation>
</comment>
<dbReference type="InterPro" id="IPR046347">
    <property type="entry name" value="bZIP_sf"/>
</dbReference>
<evidence type="ECO:0000256" key="8">
    <source>
        <dbReference type="SAM" id="Coils"/>
    </source>
</evidence>
<dbReference type="STRING" id="5627.A0A1C7MMB1"/>
<keyword evidence="6 10" id="KW-0472">Membrane</keyword>
<evidence type="ECO:0000256" key="2">
    <source>
        <dbReference type="ARBA" id="ARBA00022692"/>
    </source>
</evidence>
<feature type="compositionally biased region" description="Low complexity" evidence="9">
    <location>
        <begin position="865"/>
        <end position="876"/>
    </location>
</feature>
<feature type="transmembrane region" description="Helical" evidence="10">
    <location>
        <begin position="191"/>
        <end position="213"/>
    </location>
</feature>
<dbReference type="GO" id="GO:0003700">
    <property type="term" value="F:DNA-binding transcription factor activity"/>
    <property type="evidence" value="ECO:0007669"/>
    <property type="project" value="InterPro"/>
</dbReference>
<protein>
    <recommendedName>
        <fullName evidence="11">BZIP domain-containing protein</fullName>
    </recommendedName>
</protein>
<feature type="domain" description="BZIP" evidence="11">
    <location>
        <begin position="662"/>
        <end position="725"/>
    </location>
</feature>
<dbReference type="SUPFAM" id="SSF57959">
    <property type="entry name" value="Leucine zipper domain"/>
    <property type="match status" value="1"/>
</dbReference>